<dbReference type="SUPFAM" id="SSF48452">
    <property type="entry name" value="TPR-like"/>
    <property type="match status" value="1"/>
</dbReference>
<comment type="caution">
    <text evidence="3">The sequence shown here is derived from an EMBL/GenBank/DDBJ whole genome shotgun (WGS) entry which is preliminary data.</text>
</comment>
<feature type="repeat" description="PPR" evidence="2">
    <location>
        <begin position="114"/>
        <end position="148"/>
    </location>
</feature>
<dbReference type="Pfam" id="PF20431">
    <property type="entry name" value="E_motif"/>
    <property type="match status" value="1"/>
</dbReference>
<dbReference type="InterPro" id="IPR002885">
    <property type="entry name" value="PPR_rpt"/>
</dbReference>
<feature type="repeat" description="PPR" evidence="2">
    <location>
        <begin position="215"/>
        <end position="249"/>
    </location>
</feature>
<dbReference type="PROSITE" id="PS51375">
    <property type="entry name" value="PPR"/>
    <property type="match status" value="4"/>
</dbReference>
<dbReference type="EMBL" id="CAMAPF010000045">
    <property type="protein sequence ID" value="CAH9083647.1"/>
    <property type="molecule type" value="Genomic_DNA"/>
</dbReference>
<dbReference type="Pfam" id="PF01535">
    <property type="entry name" value="PPR"/>
    <property type="match status" value="5"/>
</dbReference>
<organism evidence="3 4">
    <name type="scientific">Cuscuta epithymum</name>
    <dbReference type="NCBI Taxonomy" id="186058"/>
    <lineage>
        <taxon>Eukaryota</taxon>
        <taxon>Viridiplantae</taxon>
        <taxon>Streptophyta</taxon>
        <taxon>Embryophyta</taxon>
        <taxon>Tracheophyta</taxon>
        <taxon>Spermatophyta</taxon>
        <taxon>Magnoliopsida</taxon>
        <taxon>eudicotyledons</taxon>
        <taxon>Gunneridae</taxon>
        <taxon>Pentapetalae</taxon>
        <taxon>asterids</taxon>
        <taxon>lamiids</taxon>
        <taxon>Solanales</taxon>
        <taxon>Convolvulaceae</taxon>
        <taxon>Cuscuteae</taxon>
        <taxon>Cuscuta</taxon>
        <taxon>Cuscuta subgen. Cuscuta</taxon>
    </lineage>
</organism>
<dbReference type="FunFam" id="1.25.40.10:FF:000184">
    <property type="entry name" value="Pentatricopeptide repeat-containing protein, chloroplastic"/>
    <property type="match status" value="1"/>
</dbReference>
<feature type="repeat" description="PPR" evidence="2">
    <location>
        <begin position="277"/>
        <end position="311"/>
    </location>
</feature>
<evidence type="ECO:0008006" key="5">
    <source>
        <dbReference type="Google" id="ProtNLM"/>
    </source>
</evidence>
<dbReference type="NCBIfam" id="TIGR00756">
    <property type="entry name" value="PPR"/>
    <property type="match status" value="6"/>
</dbReference>
<dbReference type="Pfam" id="PF13041">
    <property type="entry name" value="PPR_2"/>
    <property type="match status" value="2"/>
</dbReference>
<keyword evidence="4" id="KW-1185">Reference proteome</keyword>
<proteinExistence type="predicted"/>
<dbReference type="FunFam" id="1.25.40.10:FF:000125">
    <property type="entry name" value="Pentatricopeptide repeat-containing protein"/>
    <property type="match status" value="1"/>
</dbReference>
<dbReference type="Gene3D" id="1.25.40.10">
    <property type="entry name" value="Tetratricopeptide repeat domain"/>
    <property type="match status" value="5"/>
</dbReference>
<feature type="repeat" description="PPR" evidence="2">
    <location>
        <begin position="410"/>
        <end position="444"/>
    </location>
</feature>
<dbReference type="AlphaFoldDB" id="A0AAV0CVT4"/>
<dbReference type="InterPro" id="IPR011990">
    <property type="entry name" value="TPR-like_helical_dom_sf"/>
</dbReference>
<dbReference type="Proteomes" id="UP001152523">
    <property type="component" value="Unassembled WGS sequence"/>
</dbReference>
<evidence type="ECO:0000256" key="2">
    <source>
        <dbReference type="PROSITE-ProRule" id="PRU00708"/>
    </source>
</evidence>
<gene>
    <name evidence="3" type="ORF">CEPIT_LOCUS8624</name>
</gene>
<dbReference type="GO" id="GO:0009451">
    <property type="term" value="P:RNA modification"/>
    <property type="evidence" value="ECO:0007669"/>
    <property type="project" value="InterPro"/>
</dbReference>
<dbReference type="PANTHER" id="PTHR47926">
    <property type="entry name" value="PENTATRICOPEPTIDE REPEAT-CONTAINING PROTEIN"/>
    <property type="match status" value="1"/>
</dbReference>
<protein>
    <recommendedName>
        <fullName evidence="5">Pentatricopeptide repeat-containing protein</fullName>
    </recommendedName>
</protein>
<dbReference type="GO" id="GO:0048731">
    <property type="term" value="P:system development"/>
    <property type="evidence" value="ECO:0007669"/>
    <property type="project" value="UniProtKB-ARBA"/>
</dbReference>
<name>A0AAV0CVT4_9ASTE</name>
<evidence type="ECO:0000313" key="4">
    <source>
        <dbReference type="Proteomes" id="UP001152523"/>
    </source>
</evidence>
<dbReference type="InterPro" id="IPR046848">
    <property type="entry name" value="E_motif"/>
</dbReference>
<reference evidence="3" key="1">
    <citation type="submission" date="2022-07" db="EMBL/GenBank/DDBJ databases">
        <authorList>
            <person name="Macas J."/>
            <person name="Novak P."/>
            <person name="Neumann P."/>
        </authorList>
    </citation>
    <scope>NUCLEOTIDE SEQUENCE</scope>
</reference>
<dbReference type="Pfam" id="PF12854">
    <property type="entry name" value="PPR_1"/>
    <property type="match status" value="1"/>
</dbReference>
<dbReference type="GO" id="GO:0003723">
    <property type="term" value="F:RNA binding"/>
    <property type="evidence" value="ECO:0007669"/>
    <property type="project" value="InterPro"/>
</dbReference>
<evidence type="ECO:0000313" key="3">
    <source>
        <dbReference type="EMBL" id="CAH9083647.1"/>
    </source>
</evidence>
<sequence>MFLNKVLFLDGKFGGVTNLHRTMFGGNAANLSLSKVGEIALKLVPKPLQGPEPKFISLLQLCNTPRNLEQIQTQITVRGLDQDEYTMPLFLLKCFELNQFCCARQLFDQTTYPSSYLWNTMFKGYLLKNQHREVLVLFRLMRNADEKPSCYTFSIILKSCGRLFALREGEEVHCVVFKTGLRSNTFVGTTLIDLYSRTMQIKCAHTVFSEMVLRNVVTYTSMINGFIENGDLTTARRLFDSAPDRDVVLWNTMIVAYIECRDMTEARKLFNVMPMKDLMSWNTLLNGYAKSGNVEECEKLFKVMKERNIFSWNGLIRGYAHNGHFVEVLCAFNRMLTVSEAQPNDVTLVNVLTACARLGALDMGKRVHSYAVSIGYKDNIYVGNGLVDMYAKCGVIENATDVFIRMEVKDLISWNTIINGVAVHGQAVAALMLFNQMRDACVRPDGITFIGVLCACSHMGLVSKGFDYFQLMVNEHSLVPQIEHYGCMVDLLARAGHFEQAVEFVHKMPMPADSVIWTTLLGACRIYKKVGFAVLALQKLTELDPNNPANHVTLANIYGDAHRWKDVAKQKVAMRDTGFKKLPGHSSIEVDDHVAEFYCFDERHAKTHAIYGALKGLMKTSISCDTSWNLINEP</sequence>
<dbReference type="InterPro" id="IPR046960">
    <property type="entry name" value="PPR_At4g14850-like_plant"/>
</dbReference>
<keyword evidence="1" id="KW-0677">Repeat</keyword>
<evidence type="ECO:0000256" key="1">
    <source>
        <dbReference type="ARBA" id="ARBA00022737"/>
    </source>
</evidence>
<dbReference type="PANTHER" id="PTHR47926:SF371">
    <property type="entry name" value="TETRATRICOPEPTIDE REPEAT-LIKE SUPERFAMILY PROTEIN"/>
    <property type="match status" value="1"/>
</dbReference>
<accession>A0AAV0CVT4</accession>